<keyword evidence="1" id="KW-0732">Signal</keyword>
<dbReference type="RefSeq" id="WP_107866285.1">
    <property type="nucleotide sequence ID" value="NZ_QAON01000012.1"/>
</dbReference>
<protein>
    <submittedName>
        <fullName evidence="2">ABC-type amino acid transport substrate-binding protein</fullName>
    </submittedName>
</protein>
<dbReference type="OrthoDB" id="5904382at2"/>
<dbReference type="EMBL" id="QAON01000012">
    <property type="protein sequence ID" value="PTQ88405.1"/>
    <property type="molecule type" value="Genomic_DNA"/>
</dbReference>
<evidence type="ECO:0000256" key="1">
    <source>
        <dbReference type="SAM" id="SignalP"/>
    </source>
</evidence>
<feature type="chain" id="PRO_5015673150" evidence="1">
    <location>
        <begin position="22"/>
        <end position="268"/>
    </location>
</feature>
<proteinExistence type="predicted"/>
<organism evidence="2 3">
    <name type="scientific">Agitococcus lubricus</name>
    <dbReference type="NCBI Taxonomy" id="1077255"/>
    <lineage>
        <taxon>Bacteria</taxon>
        <taxon>Pseudomonadati</taxon>
        <taxon>Pseudomonadota</taxon>
        <taxon>Gammaproteobacteria</taxon>
        <taxon>Moraxellales</taxon>
        <taxon>Moraxellaceae</taxon>
        <taxon>Agitococcus</taxon>
    </lineage>
</organism>
<dbReference type="Gene3D" id="3.40.190.10">
    <property type="entry name" value="Periplasmic binding protein-like II"/>
    <property type="match status" value="2"/>
</dbReference>
<sequence length="268" mass="29945">MRFARYLLAVTSIVSSQLLWAAPLQLCVDKIPTPPFVYSEKINGAGKLRGYSLDLAKQLLSQAGVAYEVKSFAKTELEKRLYSPSASAGCDIVLDVRKGSEQEKYVHLSSPWYQLNIDAVYSWERYMTGLGVKTVNDFSQYQVCGLEGYDYGNLNKHIKIKYLPRMKDIVFDLKQKTCDVFLAEAAVMKYGQRANLFQMPPVGCVRLDGTVRTYHLGVAKHVVGGDAILVKLQQQFSKLTGTDSVMTKLAEEYDIGAMSCQTRLHVGS</sequence>
<reference evidence="2 3" key="1">
    <citation type="submission" date="2018-04" db="EMBL/GenBank/DDBJ databases">
        <title>Genomic Encyclopedia of Archaeal and Bacterial Type Strains, Phase II (KMG-II): from individual species to whole genera.</title>
        <authorList>
            <person name="Goeker M."/>
        </authorList>
    </citation>
    <scope>NUCLEOTIDE SEQUENCE [LARGE SCALE GENOMIC DNA]</scope>
    <source>
        <strain evidence="2 3">DSM 5822</strain>
    </source>
</reference>
<dbReference type="AlphaFoldDB" id="A0A2T5IWW7"/>
<name>A0A2T5IWW7_9GAMM</name>
<gene>
    <name evidence="2" type="ORF">C8N29_11250</name>
</gene>
<dbReference type="Proteomes" id="UP000244223">
    <property type="component" value="Unassembled WGS sequence"/>
</dbReference>
<dbReference type="SUPFAM" id="SSF53850">
    <property type="entry name" value="Periplasmic binding protein-like II"/>
    <property type="match status" value="1"/>
</dbReference>
<evidence type="ECO:0000313" key="2">
    <source>
        <dbReference type="EMBL" id="PTQ88405.1"/>
    </source>
</evidence>
<keyword evidence="3" id="KW-1185">Reference proteome</keyword>
<evidence type="ECO:0000313" key="3">
    <source>
        <dbReference type="Proteomes" id="UP000244223"/>
    </source>
</evidence>
<feature type="signal peptide" evidence="1">
    <location>
        <begin position="1"/>
        <end position="21"/>
    </location>
</feature>
<comment type="caution">
    <text evidence="2">The sequence shown here is derived from an EMBL/GenBank/DDBJ whole genome shotgun (WGS) entry which is preliminary data.</text>
</comment>
<accession>A0A2T5IWW7</accession>